<accession>A0A7R8ULI9</accession>
<protein>
    <submittedName>
        <fullName evidence="1">Uncharacterized protein</fullName>
    </submittedName>
</protein>
<dbReference type="AlphaFoldDB" id="A0A7R8ULI9"/>
<dbReference type="Proteomes" id="UP000594454">
    <property type="component" value="Chromosome 2"/>
</dbReference>
<proteinExistence type="predicted"/>
<dbReference type="OrthoDB" id="7930815at2759"/>
<gene>
    <name evidence="1" type="ORF">HERILL_LOCUS5856</name>
</gene>
<evidence type="ECO:0000313" key="2">
    <source>
        <dbReference type="Proteomes" id="UP000594454"/>
    </source>
</evidence>
<keyword evidence="2" id="KW-1185">Reference proteome</keyword>
<organism evidence="1 2">
    <name type="scientific">Hermetia illucens</name>
    <name type="common">Black soldier fly</name>
    <dbReference type="NCBI Taxonomy" id="343691"/>
    <lineage>
        <taxon>Eukaryota</taxon>
        <taxon>Metazoa</taxon>
        <taxon>Ecdysozoa</taxon>
        <taxon>Arthropoda</taxon>
        <taxon>Hexapoda</taxon>
        <taxon>Insecta</taxon>
        <taxon>Pterygota</taxon>
        <taxon>Neoptera</taxon>
        <taxon>Endopterygota</taxon>
        <taxon>Diptera</taxon>
        <taxon>Brachycera</taxon>
        <taxon>Stratiomyomorpha</taxon>
        <taxon>Stratiomyidae</taxon>
        <taxon>Hermetiinae</taxon>
        <taxon>Hermetia</taxon>
    </lineage>
</organism>
<dbReference type="InParanoid" id="A0A7R8ULI9"/>
<evidence type="ECO:0000313" key="1">
    <source>
        <dbReference type="EMBL" id="CAD7082853.1"/>
    </source>
</evidence>
<name>A0A7R8ULI9_HERIL</name>
<reference evidence="1 2" key="1">
    <citation type="submission" date="2020-11" db="EMBL/GenBank/DDBJ databases">
        <authorList>
            <person name="Wallbank WR R."/>
            <person name="Pardo Diaz C."/>
            <person name="Kozak K."/>
            <person name="Martin S."/>
            <person name="Jiggins C."/>
            <person name="Moest M."/>
            <person name="Warren A I."/>
            <person name="Generalovic N T."/>
            <person name="Byers J.R.P. K."/>
            <person name="Montejo-Kovacevich G."/>
            <person name="Yen C E."/>
        </authorList>
    </citation>
    <scope>NUCLEOTIDE SEQUENCE [LARGE SCALE GENOMIC DNA]</scope>
</reference>
<dbReference type="EMBL" id="LR899010">
    <property type="protein sequence ID" value="CAD7082853.1"/>
    <property type="molecule type" value="Genomic_DNA"/>
</dbReference>
<sequence length="212" mass="23909">MSESGSGSESVGKSNSALTQYSRRKVLEELSKTGCRPEIRNQVLRKCPKGSHAAIPDFLNKHAQKSQENVGEEAASPEFSAVENWIKYFKDRGFHTECGFELPLAFKTIAMTEEFPECDPEKDVDFKKLYLWLSDVMQGYAPPKLNEQSQLFLVENLTDMLELSNTPENGITLARMINVLSNKPETVPSSSKKNYFLQSLDPLHFSLKTLPK</sequence>